<feature type="repeat" description="WD" evidence="24">
    <location>
        <begin position="20"/>
        <end position="51"/>
    </location>
</feature>
<keyword evidence="9 24" id="KW-0853">WD repeat</keyword>
<keyword evidence="18" id="KW-0460">Magnesium</keyword>
<dbReference type="InterPro" id="IPR041616">
    <property type="entry name" value="PheRS_beta_core"/>
</dbReference>
<keyword evidence="20" id="KW-0653">Protein transport</keyword>
<evidence type="ECO:0000256" key="11">
    <source>
        <dbReference type="ARBA" id="ARBA00022723"/>
    </source>
</evidence>
<dbReference type="InterPro" id="IPR019775">
    <property type="entry name" value="WD40_repeat_CS"/>
</dbReference>
<dbReference type="InterPro" id="IPR017455">
    <property type="entry name" value="Znf_FYVE-rel"/>
</dbReference>
<dbReference type="InterPro" id="IPR013083">
    <property type="entry name" value="Znf_RING/FYVE/PHD"/>
</dbReference>
<dbReference type="SUPFAM" id="SSF56037">
    <property type="entry name" value="PheT/TilS domain"/>
    <property type="match status" value="1"/>
</dbReference>
<dbReference type="SMART" id="SM00874">
    <property type="entry name" value="B5"/>
    <property type="match status" value="1"/>
</dbReference>
<evidence type="ECO:0000259" key="26">
    <source>
        <dbReference type="PROSITE" id="PS51483"/>
    </source>
</evidence>
<dbReference type="InterPro" id="IPR015943">
    <property type="entry name" value="WD40/YVTN_repeat-like_dom_sf"/>
</dbReference>
<dbReference type="FunFam" id="3.30.450.60:FF:000054">
    <property type="entry name" value="AP complex subunit sigma"/>
    <property type="match status" value="1"/>
</dbReference>
<dbReference type="FunFam" id="3.30.56.10:FF:000003">
    <property type="entry name" value="Phenylalanine--tRNA ligase beta subunit"/>
    <property type="match status" value="1"/>
</dbReference>
<dbReference type="Pfam" id="PF03483">
    <property type="entry name" value="B3_4"/>
    <property type="match status" value="1"/>
</dbReference>
<evidence type="ECO:0000256" key="1">
    <source>
        <dbReference type="ARBA" id="ARBA00001946"/>
    </source>
</evidence>
<feature type="domain" description="B5" evidence="26">
    <location>
        <begin position="788"/>
        <end position="865"/>
    </location>
</feature>
<evidence type="ECO:0000256" key="13">
    <source>
        <dbReference type="ARBA" id="ARBA00022741"/>
    </source>
</evidence>
<dbReference type="GO" id="GO:0000287">
    <property type="term" value="F:magnesium ion binding"/>
    <property type="evidence" value="ECO:0007669"/>
    <property type="project" value="InterPro"/>
</dbReference>
<dbReference type="Pfam" id="PF01217">
    <property type="entry name" value="Clat_adaptor_s"/>
    <property type="match status" value="1"/>
</dbReference>
<gene>
    <name evidence="27" type="ORF">EOD39_2558</name>
</gene>
<dbReference type="Pfam" id="PF17759">
    <property type="entry name" value="tRNA_synthFbeta"/>
    <property type="match status" value="1"/>
</dbReference>
<dbReference type="SUPFAM" id="SSF64356">
    <property type="entry name" value="SNARE-like"/>
    <property type="match status" value="1"/>
</dbReference>
<dbReference type="EC" id="6.1.1.20" evidence="6"/>
<comment type="cofactor">
    <cofactor evidence="1">
        <name>Mg(2+)</name>
        <dbReference type="ChEBI" id="CHEBI:18420"/>
    </cofactor>
</comment>
<dbReference type="PROSITE" id="PS50082">
    <property type="entry name" value="WD_REPEATS_2"/>
    <property type="match status" value="3"/>
</dbReference>
<dbReference type="FunFam" id="3.30.40.10:FF:000105">
    <property type="entry name" value="WD repeat and FYVE domain-containing protein 2"/>
    <property type="match status" value="1"/>
</dbReference>
<dbReference type="PANTHER" id="PTHR10947:SF0">
    <property type="entry name" value="PHENYLALANINE--TRNA LIGASE BETA SUBUNIT"/>
    <property type="match status" value="1"/>
</dbReference>
<evidence type="ECO:0000256" key="17">
    <source>
        <dbReference type="ARBA" id="ARBA00022840"/>
    </source>
</evidence>
<dbReference type="Pfam" id="PF01363">
    <property type="entry name" value="FYVE"/>
    <property type="match status" value="1"/>
</dbReference>
<dbReference type="PROSITE" id="PS51483">
    <property type="entry name" value="B5"/>
    <property type="match status" value="1"/>
</dbReference>
<evidence type="ECO:0000256" key="18">
    <source>
        <dbReference type="ARBA" id="ARBA00022842"/>
    </source>
</evidence>
<evidence type="ECO:0000256" key="8">
    <source>
        <dbReference type="ARBA" id="ARBA00022490"/>
    </source>
</evidence>
<dbReference type="Pfam" id="PF00400">
    <property type="entry name" value="WD40"/>
    <property type="match status" value="4"/>
</dbReference>
<evidence type="ECO:0000256" key="23">
    <source>
        <dbReference type="PROSITE-ProRule" id="PRU00091"/>
    </source>
</evidence>
<dbReference type="FunFam" id="3.30.930.10:FF:000032">
    <property type="entry name" value="Phenylalanine--tRNA ligase beta subunit"/>
    <property type="match status" value="1"/>
</dbReference>
<dbReference type="InterPro" id="IPR036322">
    <property type="entry name" value="WD40_repeat_dom_sf"/>
</dbReference>
<dbReference type="InterPro" id="IPR000306">
    <property type="entry name" value="Znf_FYVE"/>
</dbReference>
<evidence type="ECO:0000256" key="5">
    <source>
        <dbReference type="ARBA" id="ARBA00007438"/>
    </source>
</evidence>
<sequence>MAAEIHSRPQSARPVLLNKIEGHQDAVNAAVLIPKEDGVITVGEDRTIRVWLKRDSGQYWPSIYHTVSSPCSSMSYHHDSKRIFIGQDNGAVVEFEISEDFNKITFVKTYPAHQSRVSAIVFCLECEWVISTGHDKSPVIEVMGNAESCVWDIPALTTGAFRFDHDTKHAFIGDFSGQITLLKLDQNTYSVITTLKGHEGSVGSLYWDPAQRLLFSGASDHSVIMWDIGGRKGRTLLLQGHHDRVQSLCYLQLTRQLVSCAADGGITVWNMDVSREEAPQWLESDCCQKCEQPFFWNLKQMWDTKTIGLRQHHCRKCGKAVCGKCSSKRSTYPVMGFEFQVRVCDACYETIKEEDRTSLATFHEGKHNIAHMNMDSSRGLMVTCGSDRVVKMHFMLLFSRQGKLRLQKWFIAIGEREKKKIIREMTQSVLARQPKTCNFMDWKDLKIVYKRHAFAVATSPVSIGQSTPMIISSPVSQSEWKQVRQEPVQPHTFNRTNCLSLCFAADEEFDELCFEFGLELDEITSEKDIISKEQGDVKAEGASDVILYKIDVPANRYDLLCLEGLVRGLQVFKERTEAPRYKRVNPVDGEPQRLIITEETALVRPHAVAAVLRNITFTKDRYESFIELQEKLHQNVCRKRTLVAIGTHDLDTISGPFTFTAKPPADIKFKPLNQSKEYTAPELMNLYKTDSHLRHFLHIIEDKPVYPVIYDSNGIVLSMPPIINGDHSKISLNTKNVFIECTATDVTKAKIVLDMVVTMFSEYCDEPFTVEAAEVVYPDGKICIYPELPYRKETLTSDFINKKVGFNETPESIAKLLTRMYLKSEVIGEGGEIEVEIPPTRSDIIHACDIVEDAAMAYGFNNLKRTMPRTYTVANQFPLNKLTELLRQDVAAAGFTEALTFALCSQEDIAEKLNKDISSTKAAHIANPKTAEFQVARTTLLSGLLKTVAANRKMPLPLKLFEISDVVLKDETRDVGARNNRRLCAVYYNKSPGFEVIHGLLDRTMQLLDVKPGREKGYYIQAGEDSTFFPGRCAEVFAHGQSIGRLGVLHPDVINKFELTMPCSALDIDIEPFL</sequence>
<evidence type="ECO:0000259" key="25">
    <source>
        <dbReference type="PROSITE" id="PS50178"/>
    </source>
</evidence>
<dbReference type="Pfam" id="PF18262">
    <property type="entry name" value="PhetRS_B1"/>
    <property type="match status" value="1"/>
</dbReference>
<organism evidence="27 28">
    <name type="scientific">Acipenser ruthenus</name>
    <name type="common">Sterlet sturgeon</name>
    <dbReference type="NCBI Taxonomy" id="7906"/>
    <lineage>
        <taxon>Eukaryota</taxon>
        <taxon>Metazoa</taxon>
        <taxon>Chordata</taxon>
        <taxon>Craniata</taxon>
        <taxon>Vertebrata</taxon>
        <taxon>Euteleostomi</taxon>
        <taxon>Actinopterygii</taxon>
        <taxon>Chondrostei</taxon>
        <taxon>Acipenseriformes</taxon>
        <taxon>Acipenseridae</taxon>
        <taxon>Acipenser</taxon>
    </lineage>
</organism>
<dbReference type="SMART" id="SM00873">
    <property type="entry name" value="B3_4"/>
    <property type="match status" value="1"/>
</dbReference>
<dbReference type="CDD" id="cd00769">
    <property type="entry name" value="PheRS_beta_core"/>
    <property type="match status" value="1"/>
</dbReference>
<accession>A0A444U0C5</accession>
<name>A0A444U0C5_ACIRT</name>
<feature type="repeat" description="WD" evidence="24">
    <location>
        <begin position="195"/>
        <end position="228"/>
    </location>
</feature>
<dbReference type="CDD" id="cd15756">
    <property type="entry name" value="FYVE_WDFY1"/>
    <property type="match status" value="1"/>
</dbReference>
<dbReference type="Gene3D" id="3.30.930.10">
    <property type="entry name" value="Bira Bifunctional Protein, Domain 2"/>
    <property type="match status" value="1"/>
</dbReference>
<keyword evidence="15 23" id="KW-0863">Zinc-finger</keyword>
<evidence type="ECO:0000256" key="15">
    <source>
        <dbReference type="ARBA" id="ARBA00022771"/>
    </source>
</evidence>
<evidence type="ECO:0000256" key="3">
    <source>
        <dbReference type="ARBA" id="ARBA00004412"/>
    </source>
</evidence>
<dbReference type="GO" id="GO:0005769">
    <property type="term" value="C:early endosome"/>
    <property type="evidence" value="ECO:0007669"/>
    <property type="project" value="UniProtKB-SubCell"/>
</dbReference>
<dbReference type="InterPro" id="IPR001680">
    <property type="entry name" value="WD40_rpt"/>
</dbReference>
<dbReference type="PROSITE" id="PS00678">
    <property type="entry name" value="WD_REPEATS_1"/>
    <property type="match status" value="2"/>
</dbReference>
<dbReference type="PROSITE" id="PS50178">
    <property type="entry name" value="ZF_FYVE"/>
    <property type="match status" value="1"/>
</dbReference>
<dbReference type="SUPFAM" id="SSF55681">
    <property type="entry name" value="Class II aaRS and biotin synthetases"/>
    <property type="match status" value="1"/>
</dbReference>
<dbReference type="GO" id="GO:0005524">
    <property type="term" value="F:ATP binding"/>
    <property type="evidence" value="ECO:0007669"/>
    <property type="project" value="UniProtKB-KW"/>
</dbReference>
<dbReference type="Gene3D" id="3.30.56.10">
    <property type="match status" value="2"/>
</dbReference>
<evidence type="ECO:0000256" key="9">
    <source>
        <dbReference type="ARBA" id="ARBA00022574"/>
    </source>
</evidence>
<keyword evidence="12" id="KW-0677">Repeat</keyword>
<evidence type="ECO:0000256" key="22">
    <source>
        <dbReference type="ARBA" id="ARBA00033189"/>
    </source>
</evidence>
<keyword evidence="10 27" id="KW-0436">Ligase</keyword>
<dbReference type="Gene3D" id="3.30.450.60">
    <property type="match status" value="1"/>
</dbReference>
<keyword evidence="16" id="KW-0862">Zinc</keyword>
<dbReference type="InterPro" id="IPR020825">
    <property type="entry name" value="Phe-tRNA_synthase-like_B3/B4"/>
</dbReference>
<dbReference type="GO" id="GO:0006432">
    <property type="term" value="P:phenylalanyl-tRNA aminoacylation"/>
    <property type="evidence" value="ECO:0007669"/>
    <property type="project" value="InterPro"/>
</dbReference>
<evidence type="ECO:0000256" key="12">
    <source>
        <dbReference type="ARBA" id="ARBA00022737"/>
    </source>
</evidence>
<dbReference type="PANTHER" id="PTHR10947">
    <property type="entry name" value="PHENYLALANYL-TRNA SYNTHETASE BETA CHAIN AND LEUCINE-RICH REPEAT-CONTAINING PROTEIN 47"/>
    <property type="match status" value="1"/>
</dbReference>
<dbReference type="InterPro" id="IPR011012">
    <property type="entry name" value="Longin-like_dom_sf"/>
</dbReference>
<dbReference type="SMART" id="SM00320">
    <property type="entry name" value="WD40"/>
    <property type="match status" value="6"/>
</dbReference>
<evidence type="ECO:0000256" key="7">
    <source>
        <dbReference type="ARBA" id="ARBA00017032"/>
    </source>
</evidence>
<keyword evidence="13" id="KW-0547">Nucleotide-binding</keyword>
<dbReference type="InterPro" id="IPR040659">
    <property type="entry name" value="PhetRS_B1"/>
</dbReference>
<dbReference type="InterPro" id="IPR005147">
    <property type="entry name" value="tRNA_synthase_B5-dom"/>
</dbReference>
<dbReference type="GO" id="GO:0003723">
    <property type="term" value="F:RNA binding"/>
    <property type="evidence" value="ECO:0007669"/>
    <property type="project" value="InterPro"/>
</dbReference>
<dbReference type="InterPro" id="IPR042733">
    <property type="entry name" value="WDFY1_FYVE"/>
</dbReference>
<evidence type="ECO:0000256" key="24">
    <source>
        <dbReference type="PROSITE-ProRule" id="PRU00221"/>
    </source>
</evidence>
<dbReference type="InterPro" id="IPR022775">
    <property type="entry name" value="AP_mu_sigma_su"/>
</dbReference>
<keyword evidence="21" id="KW-0030">Aminoacyl-tRNA synthetase</keyword>
<dbReference type="GO" id="GO:0004826">
    <property type="term" value="F:phenylalanine-tRNA ligase activity"/>
    <property type="evidence" value="ECO:0007669"/>
    <property type="project" value="UniProtKB-EC"/>
</dbReference>
<dbReference type="PROSITE" id="PS50294">
    <property type="entry name" value="WD_REPEATS_REGION"/>
    <property type="match status" value="3"/>
</dbReference>
<dbReference type="InterPro" id="IPR005146">
    <property type="entry name" value="B3/B4_tRNA-bd"/>
</dbReference>
<dbReference type="InterPro" id="IPR004531">
    <property type="entry name" value="Phe-tRNA-synth_IIc_bsu_arc_euk"/>
</dbReference>
<dbReference type="GO" id="GO:0015031">
    <property type="term" value="P:protein transport"/>
    <property type="evidence" value="ECO:0007669"/>
    <property type="project" value="UniProtKB-KW"/>
</dbReference>
<keyword evidence="28" id="KW-1185">Reference proteome</keyword>
<dbReference type="InterPro" id="IPR009061">
    <property type="entry name" value="DNA-bd_dom_put_sf"/>
</dbReference>
<dbReference type="Pfam" id="PF03484">
    <property type="entry name" value="B5"/>
    <property type="match status" value="1"/>
</dbReference>
<dbReference type="Gene3D" id="3.30.40.10">
    <property type="entry name" value="Zinc/RING finger domain, C3HC4 (zinc finger)"/>
    <property type="match status" value="1"/>
</dbReference>
<evidence type="ECO:0000256" key="14">
    <source>
        <dbReference type="ARBA" id="ARBA00022753"/>
    </source>
</evidence>
<dbReference type="GO" id="GO:0009328">
    <property type="term" value="C:phenylalanine-tRNA ligase complex"/>
    <property type="evidence" value="ECO:0007669"/>
    <property type="project" value="TreeGrafter"/>
</dbReference>
<keyword evidence="8" id="KW-0963">Cytoplasm</keyword>
<comment type="similarity">
    <text evidence="5">Belongs to the phenylalanyl-tRNA synthetase beta subunit family. Type 2 subfamily.</text>
</comment>
<evidence type="ECO:0000256" key="21">
    <source>
        <dbReference type="ARBA" id="ARBA00023146"/>
    </source>
</evidence>
<evidence type="ECO:0000313" key="28">
    <source>
        <dbReference type="Proteomes" id="UP000289886"/>
    </source>
</evidence>
<dbReference type="InterPro" id="IPR045060">
    <property type="entry name" value="Phe-tRNA-ligase_IIc_bsu"/>
</dbReference>
<dbReference type="NCBIfam" id="TIGR00471">
    <property type="entry name" value="pheT_arch"/>
    <property type="match status" value="1"/>
</dbReference>
<dbReference type="EMBL" id="SCEB01215616">
    <property type="protein sequence ID" value="RXM28579.1"/>
    <property type="molecule type" value="Genomic_DNA"/>
</dbReference>
<dbReference type="AlphaFoldDB" id="A0A444U0C5"/>
<evidence type="ECO:0000256" key="4">
    <source>
        <dbReference type="ARBA" id="ARBA00004496"/>
    </source>
</evidence>
<keyword evidence="19" id="KW-0648">Protein biosynthesis</keyword>
<proteinExistence type="inferred from homology"/>
<dbReference type="FunFam" id="3.50.40.10:FF:000002">
    <property type="entry name" value="phenylalanine--tRNA ligase beta subunit"/>
    <property type="match status" value="1"/>
</dbReference>
<dbReference type="Gene3D" id="3.50.40.10">
    <property type="entry name" value="Phenylalanyl-trna Synthetase, Chain B, domain 3"/>
    <property type="match status" value="1"/>
</dbReference>
<evidence type="ECO:0000256" key="6">
    <source>
        <dbReference type="ARBA" id="ARBA00012814"/>
    </source>
</evidence>
<keyword evidence="14" id="KW-0967">Endosome</keyword>
<evidence type="ECO:0000256" key="16">
    <source>
        <dbReference type="ARBA" id="ARBA00022833"/>
    </source>
</evidence>
<evidence type="ECO:0000256" key="10">
    <source>
        <dbReference type="ARBA" id="ARBA00022598"/>
    </source>
</evidence>
<dbReference type="SUPFAM" id="SSF50978">
    <property type="entry name" value="WD40 repeat-like"/>
    <property type="match status" value="1"/>
</dbReference>
<protein>
    <recommendedName>
        <fullName evidence="7">Phenylalanine--tRNA ligase beta subunit</fullName>
        <ecNumber evidence="6">6.1.1.20</ecNumber>
    </recommendedName>
    <alternativeName>
        <fullName evidence="22">Phenylalanyl-tRNA synthetase beta subunit</fullName>
    </alternativeName>
</protein>
<evidence type="ECO:0000256" key="19">
    <source>
        <dbReference type="ARBA" id="ARBA00022917"/>
    </source>
</evidence>
<keyword evidence="20" id="KW-0813">Transport</keyword>
<evidence type="ECO:0000256" key="2">
    <source>
        <dbReference type="ARBA" id="ARBA00004184"/>
    </source>
</evidence>
<evidence type="ECO:0000313" key="27">
    <source>
        <dbReference type="EMBL" id="RXM28579.1"/>
    </source>
</evidence>
<dbReference type="SUPFAM" id="SSF46955">
    <property type="entry name" value="Putative DNA-binding domain"/>
    <property type="match status" value="1"/>
</dbReference>
<dbReference type="Proteomes" id="UP000289886">
    <property type="component" value="Unassembled WGS sequence"/>
</dbReference>
<dbReference type="Gene3D" id="2.130.10.10">
    <property type="entry name" value="YVTN repeat-like/Quinoprotein amine dehydrogenase"/>
    <property type="match status" value="2"/>
</dbReference>
<dbReference type="FunFam" id="2.130.10.10:FF:000285">
    <property type="entry name" value="WD repeat and FYVE domain-containing protein 1"/>
    <property type="match status" value="1"/>
</dbReference>
<evidence type="ECO:0000256" key="20">
    <source>
        <dbReference type="ARBA" id="ARBA00022927"/>
    </source>
</evidence>
<comment type="subcellular location">
    <subcellularLocation>
        <location evidence="4">Cytoplasm</location>
    </subcellularLocation>
    <subcellularLocation>
        <location evidence="3">Early endosome</location>
    </subcellularLocation>
    <subcellularLocation>
        <location evidence="2">Endomembrane system</location>
        <topology evidence="2">Peripheral membrane protein</topology>
    </subcellularLocation>
</comment>
<reference evidence="27 28" key="1">
    <citation type="submission" date="2019-01" db="EMBL/GenBank/DDBJ databases">
        <title>Draft Genome and Complete Hox-Cluster Characterization of the Sterlet Sturgeon (Acipenser ruthenus).</title>
        <authorList>
            <person name="Wei Q."/>
        </authorList>
    </citation>
    <scope>NUCLEOTIDE SEQUENCE [LARGE SCALE GENOMIC DNA]</scope>
    <source>
        <strain evidence="27">WHYD16114868_AA</strain>
        <tissue evidence="27">Blood</tissue>
    </source>
</reference>
<feature type="domain" description="FYVE-type" evidence="25">
    <location>
        <begin position="281"/>
        <end position="352"/>
    </location>
</feature>
<comment type="caution">
    <text evidence="27">The sequence shown here is derived from an EMBL/GenBank/DDBJ whole genome shotgun (WGS) entry which is preliminary data.</text>
</comment>
<dbReference type="InterPro" id="IPR045864">
    <property type="entry name" value="aa-tRNA-synth_II/BPL/LPL"/>
</dbReference>
<feature type="repeat" description="WD" evidence="24">
    <location>
        <begin position="238"/>
        <end position="279"/>
    </location>
</feature>
<keyword evidence="11" id="KW-0479">Metal-binding</keyword>
<keyword evidence="17" id="KW-0067">ATP-binding</keyword>
<dbReference type="SMART" id="SM00064">
    <property type="entry name" value="FYVE"/>
    <property type="match status" value="1"/>
</dbReference>
<dbReference type="GO" id="GO:0008270">
    <property type="term" value="F:zinc ion binding"/>
    <property type="evidence" value="ECO:0007669"/>
    <property type="project" value="UniProtKB-KW"/>
</dbReference>